<keyword evidence="2" id="KW-0677">Repeat</keyword>
<dbReference type="Pfam" id="PF00560">
    <property type="entry name" value="LRR_1"/>
    <property type="match status" value="1"/>
</dbReference>
<feature type="binding site" evidence="3">
    <location>
        <position position="233"/>
    </location>
    <ligand>
        <name>ATP</name>
        <dbReference type="ChEBI" id="CHEBI:30616"/>
    </ligand>
</feature>
<protein>
    <submittedName>
        <fullName evidence="5">Leucine-rich repeat-containing protein kinase family protein</fullName>
    </submittedName>
</protein>
<dbReference type="SUPFAM" id="SSF52058">
    <property type="entry name" value="L domain-like"/>
    <property type="match status" value="1"/>
</dbReference>
<dbReference type="InterPro" id="IPR001245">
    <property type="entry name" value="Ser-Thr/Tyr_kinase_cat_dom"/>
</dbReference>
<keyword evidence="3" id="KW-0067">ATP-binding</keyword>
<dbReference type="Gene3D" id="3.80.10.10">
    <property type="entry name" value="Ribonuclease Inhibitor"/>
    <property type="match status" value="2"/>
</dbReference>
<evidence type="ECO:0000256" key="2">
    <source>
        <dbReference type="ARBA" id="ARBA00022737"/>
    </source>
</evidence>
<reference evidence="6" key="1">
    <citation type="journal article" date="2019" name="Int. J. Syst. Evol. Microbiol.">
        <title>The Global Catalogue of Microorganisms (GCM) 10K type strain sequencing project: providing services to taxonomists for standard genome sequencing and annotation.</title>
        <authorList>
            <consortium name="The Broad Institute Genomics Platform"/>
            <consortium name="The Broad Institute Genome Sequencing Center for Infectious Disease"/>
            <person name="Wu L."/>
            <person name="Ma J."/>
        </authorList>
    </citation>
    <scope>NUCLEOTIDE SEQUENCE [LARGE SCALE GENOMIC DNA]</scope>
    <source>
        <strain evidence="6">JCM 32105</strain>
    </source>
</reference>
<dbReference type="SMART" id="SM00369">
    <property type="entry name" value="LRR_TYP"/>
    <property type="match status" value="5"/>
</dbReference>
<dbReference type="InterPro" id="IPR017441">
    <property type="entry name" value="Protein_kinase_ATP_BS"/>
</dbReference>
<dbReference type="InterPro" id="IPR032675">
    <property type="entry name" value="LRR_dom_sf"/>
</dbReference>
<comment type="caution">
    <text evidence="5">The sequence shown here is derived from an EMBL/GenBank/DDBJ whole genome shotgun (WGS) entry which is preliminary data.</text>
</comment>
<keyword evidence="5" id="KW-0808">Transferase</keyword>
<dbReference type="PROSITE" id="PS00107">
    <property type="entry name" value="PROTEIN_KINASE_ATP"/>
    <property type="match status" value="1"/>
</dbReference>
<dbReference type="InterPro" id="IPR011009">
    <property type="entry name" value="Kinase-like_dom_sf"/>
</dbReference>
<keyword evidence="3" id="KW-0547">Nucleotide-binding</keyword>
<dbReference type="PANTHER" id="PTHR48051">
    <property type="match status" value="1"/>
</dbReference>
<keyword evidence="1" id="KW-0433">Leucine-rich repeat</keyword>
<dbReference type="InterPro" id="IPR050216">
    <property type="entry name" value="LRR_domain-containing"/>
</dbReference>
<evidence type="ECO:0000256" key="3">
    <source>
        <dbReference type="PROSITE-ProRule" id="PRU10141"/>
    </source>
</evidence>
<evidence type="ECO:0000313" key="5">
    <source>
        <dbReference type="EMBL" id="GAA4460840.1"/>
    </source>
</evidence>
<gene>
    <name evidence="5" type="ORF">GCM10023093_04290</name>
</gene>
<dbReference type="EMBL" id="BAABFA010000004">
    <property type="protein sequence ID" value="GAA4460840.1"/>
    <property type="molecule type" value="Genomic_DNA"/>
</dbReference>
<evidence type="ECO:0000259" key="4">
    <source>
        <dbReference type="PROSITE" id="PS50011"/>
    </source>
</evidence>
<dbReference type="InterPro" id="IPR000719">
    <property type="entry name" value="Prot_kinase_dom"/>
</dbReference>
<keyword evidence="6" id="KW-1185">Reference proteome</keyword>
<evidence type="ECO:0000256" key="1">
    <source>
        <dbReference type="ARBA" id="ARBA00022614"/>
    </source>
</evidence>
<dbReference type="Gene3D" id="1.10.510.10">
    <property type="entry name" value="Transferase(Phosphotransferase) domain 1"/>
    <property type="match status" value="1"/>
</dbReference>
<dbReference type="GO" id="GO:0016301">
    <property type="term" value="F:kinase activity"/>
    <property type="evidence" value="ECO:0007669"/>
    <property type="project" value="UniProtKB-KW"/>
</dbReference>
<dbReference type="SUPFAM" id="SSF56112">
    <property type="entry name" value="Protein kinase-like (PK-like)"/>
    <property type="match status" value="1"/>
</dbReference>
<dbReference type="PROSITE" id="PS51450">
    <property type="entry name" value="LRR"/>
    <property type="match status" value="1"/>
</dbReference>
<dbReference type="PROSITE" id="PS50011">
    <property type="entry name" value="PROTEIN_KINASE_DOM"/>
    <property type="match status" value="1"/>
</dbReference>
<dbReference type="Pfam" id="PF13855">
    <property type="entry name" value="LRR_8"/>
    <property type="match status" value="1"/>
</dbReference>
<dbReference type="InterPro" id="IPR003591">
    <property type="entry name" value="Leu-rich_rpt_typical-subtyp"/>
</dbReference>
<keyword evidence="5" id="KW-0418">Kinase</keyword>
<dbReference type="PANTHER" id="PTHR48051:SF1">
    <property type="entry name" value="RAS SUPPRESSOR PROTEIN 1"/>
    <property type="match status" value="1"/>
</dbReference>
<sequence length="433" mass="47071">MHTLAQLRNGDLAGTTILKLSEDLTHFPEEIFALADTLEVLDLSRNRLSELPPDLGRLRKLRILFCSENPFTVLPEVLADLPALDIVGFKANKIETVPQRALNPNIRWLILTDNRIASLPGEIGKCHRMQKLMLAGNRLSELPQELSNCRHLALLRISANRLTALPQWLLSMPRLAWLAFSGNLLGTGTHGTSVPHIAWPELDVHHILGEGASGVIYKAVWLNGCYRKDVAVKLFKGAVTSDGLPQDEMDTFMAAGTHPGLVGLIGQVIQHPDGKNGLVMELISPRFCNLGLPPTFATCTRDVFKEGTTLSVAQVLKVARTIASVAQQLHGRGIMHGDLYAHNTLIDDEATTLLGDLGAASFYDIADAPTAYALERIEICALGYLLDDLLSLCHTPGPHTALVELEKMRDACLLPEVGKRPGFSALIAALGGL</sequence>
<accession>A0ABP8N829</accession>
<dbReference type="Pfam" id="PF07714">
    <property type="entry name" value="PK_Tyr_Ser-Thr"/>
    <property type="match status" value="1"/>
</dbReference>
<feature type="domain" description="Protein kinase" evidence="4">
    <location>
        <begin position="202"/>
        <end position="433"/>
    </location>
</feature>
<organism evidence="5 6">
    <name type="scientific">Nemorincola caseinilytica</name>
    <dbReference type="NCBI Taxonomy" id="2054315"/>
    <lineage>
        <taxon>Bacteria</taxon>
        <taxon>Pseudomonadati</taxon>
        <taxon>Bacteroidota</taxon>
        <taxon>Chitinophagia</taxon>
        <taxon>Chitinophagales</taxon>
        <taxon>Chitinophagaceae</taxon>
        <taxon>Nemorincola</taxon>
    </lineage>
</organism>
<dbReference type="RefSeq" id="WP_345077825.1">
    <property type="nucleotide sequence ID" value="NZ_BAABFA010000004.1"/>
</dbReference>
<dbReference type="InterPro" id="IPR001611">
    <property type="entry name" value="Leu-rich_rpt"/>
</dbReference>
<dbReference type="Gene3D" id="3.30.200.20">
    <property type="entry name" value="Phosphorylase Kinase, domain 1"/>
    <property type="match status" value="1"/>
</dbReference>
<dbReference type="Proteomes" id="UP001500067">
    <property type="component" value="Unassembled WGS sequence"/>
</dbReference>
<name>A0ABP8N829_9BACT</name>
<proteinExistence type="predicted"/>
<evidence type="ECO:0000313" key="6">
    <source>
        <dbReference type="Proteomes" id="UP001500067"/>
    </source>
</evidence>